<evidence type="ECO:0000313" key="2">
    <source>
        <dbReference type="EMBL" id="MXU87999.1"/>
    </source>
</evidence>
<dbReference type="EMBL" id="GIFC01005916">
    <property type="protein sequence ID" value="MXU87999.1"/>
    <property type="molecule type" value="Transcribed_RNA"/>
</dbReference>
<evidence type="ECO:0000256" key="1">
    <source>
        <dbReference type="SAM" id="SignalP"/>
    </source>
</evidence>
<feature type="chain" id="PRO_5025341772" evidence="1">
    <location>
        <begin position="19"/>
        <end position="99"/>
    </location>
</feature>
<feature type="signal peptide" evidence="1">
    <location>
        <begin position="1"/>
        <end position="18"/>
    </location>
</feature>
<proteinExistence type="predicted"/>
<name>A0A6B0U656_IXORI</name>
<keyword evidence="1" id="KW-0732">Signal</keyword>
<organism evidence="2">
    <name type="scientific">Ixodes ricinus</name>
    <name type="common">Common tick</name>
    <name type="synonym">Acarus ricinus</name>
    <dbReference type="NCBI Taxonomy" id="34613"/>
    <lineage>
        <taxon>Eukaryota</taxon>
        <taxon>Metazoa</taxon>
        <taxon>Ecdysozoa</taxon>
        <taxon>Arthropoda</taxon>
        <taxon>Chelicerata</taxon>
        <taxon>Arachnida</taxon>
        <taxon>Acari</taxon>
        <taxon>Parasitiformes</taxon>
        <taxon>Ixodida</taxon>
        <taxon>Ixodoidea</taxon>
        <taxon>Ixodidae</taxon>
        <taxon>Ixodinae</taxon>
        <taxon>Ixodes</taxon>
    </lineage>
</organism>
<sequence length="99" mass="11084">MALLASQLVFLLVCLAWAGCVIDPQHVKFRGRKGINCGTGLFVWPRYNCNVYPGTRDASRARELNLAHSTWLGTDFFSVPIKKPINRLKNLIAIKALID</sequence>
<reference evidence="2" key="1">
    <citation type="submission" date="2019-12" db="EMBL/GenBank/DDBJ databases">
        <title>An insight into the sialome of adult female Ixodes ricinus ticks feeding for 6 days.</title>
        <authorList>
            <person name="Perner J."/>
            <person name="Ribeiro J.M.C."/>
        </authorList>
    </citation>
    <scope>NUCLEOTIDE SEQUENCE</scope>
    <source>
        <strain evidence="2">Semi-engorged</strain>
        <tissue evidence="2">Salivary glands</tissue>
    </source>
</reference>
<dbReference type="AlphaFoldDB" id="A0A6B0U656"/>
<accession>A0A6B0U656</accession>
<protein>
    <submittedName>
        <fullName evidence="2">Putative secreted protein</fullName>
    </submittedName>
</protein>